<evidence type="ECO:0000313" key="2">
    <source>
        <dbReference type="Proteomes" id="UP000499080"/>
    </source>
</evidence>
<comment type="caution">
    <text evidence="1">The sequence shown here is derived from an EMBL/GenBank/DDBJ whole genome shotgun (WGS) entry which is preliminary data.</text>
</comment>
<sequence>MQQSVGRLGILKIKSQTNYTNIVQTAKAIGDDGFSDVEEKELTKNGYREMARAELDDVITSVDIESNDRKEDKASVTYKKLKELLKKARELSYITMEIVTSEERRGHFIRGVDKLCVPYVET</sequence>
<keyword evidence="2" id="KW-1185">Reference proteome</keyword>
<evidence type="ECO:0000313" key="1">
    <source>
        <dbReference type="EMBL" id="GBL78349.1"/>
    </source>
</evidence>
<reference evidence="1 2" key="1">
    <citation type="journal article" date="2019" name="Sci. Rep.">
        <title>Orb-weaving spider Araneus ventricosus genome elucidates the spidroin gene catalogue.</title>
        <authorList>
            <person name="Kono N."/>
            <person name="Nakamura H."/>
            <person name="Ohtoshi R."/>
            <person name="Moran D.A.P."/>
            <person name="Shinohara A."/>
            <person name="Yoshida Y."/>
            <person name="Fujiwara M."/>
            <person name="Mori M."/>
            <person name="Tomita M."/>
            <person name="Arakawa K."/>
        </authorList>
    </citation>
    <scope>NUCLEOTIDE SEQUENCE [LARGE SCALE GENOMIC DNA]</scope>
</reference>
<gene>
    <name evidence="1" type="ORF">AVEN_42875_1</name>
</gene>
<organism evidence="1 2">
    <name type="scientific">Araneus ventricosus</name>
    <name type="common">Orbweaver spider</name>
    <name type="synonym">Epeira ventricosa</name>
    <dbReference type="NCBI Taxonomy" id="182803"/>
    <lineage>
        <taxon>Eukaryota</taxon>
        <taxon>Metazoa</taxon>
        <taxon>Ecdysozoa</taxon>
        <taxon>Arthropoda</taxon>
        <taxon>Chelicerata</taxon>
        <taxon>Arachnida</taxon>
        <taxon>Araneae</taxon>
        <taxon>Araneomorphae</taxon>
        <taxon>Entelegynae</taxon>
        <taxon>Araneoidea</taxon>
        <taxon>Araneidae</taxon>
        <taxon>Araneus</taxon>
    </lineage>
</organism>
<proteinExistence type="predicted"/>
<accession>A0A4Y2AGA6</accession>
<dbReference type="EMBL" id="BGPR01000015">
    <property type="protein sequence ID" value="GBL78349.1"/>
    <property type="molecule type" value="Genomic_DNA"/>
</dbReference>
<name>A0A4Y2AGA6_ARAVE</name>
<dbReference type="AlphaFoldDB" id="A0A4Y2AGA6"/>
<dbReference type="Proteomes" id="UP000499080">
    <property type="component" value="Unassembled WGS sequence"/>
</dbReference>
<protein>
    <submittedName>
        <fullName evidence="1">Uncharacterized protein</fullName>
    </submittedName>
</protein>